<keyword evidence="2" id="KW-0813">Transport</keyword>
<proteinExistence type="inferred from homology"/>
<dbReference type="NCBIfam" id="TIGR00787">
    <property type="entry name" value="dctP"/>
    <property type="match status" value="1"/>
</dbReference>
<gene>
    <name evidence="5" type="primary">yiaO_1</name>
    <name evidence="5" type="ORF">ERS852551_00945</name>
</gene>
<sequence>MKALRRILSITISCAMILCLAAGCGSNGSASSPAAAGSAASAAGGADSTVVTDGEPVVIRLGHSGTEDHQYHVFAGKFKELVEAESGGRITVELYPNAVLGNDREMIEGMLMGQQEMFVGSSTTSWVPETAVTDLPFLYRDYDHAYQCYDGFLFDELGSRFEDNGLTLLGYVAIGWRNISNNIKPINSVDDLKGMKIRVPDMEVYSATFNAMGATTVTVSLNELYMALQQSVADGQDNPASTFWAQSFQEVQKYVTLTRHMLGTNFILVNSQWMQSLNEADQELIKKAAQEAQDYQRGYLSDVEDDLIEQIRQSGVQVNEPSDIQSFKDACAKVPEELGVVPMEWIEQIQSM</sequence>
<dbReference type="Proteomes" id="UP000095765">
    <property type="component" value="Unassembled WGS sequence"/>
</dbReference>
<comment type="similarity">
    <text evidence="1">Belongs to the bacterial solute-binding protein 7 family.</text>
</comment>
<dbReference type="OrthoDB" id="2062482at2"/>
<dbReference type="CDD" id="cd13603">
    <property type="entry name" value="PBP2_TRAP_Siap_TeaA_like"/>
    <property type="match status" value="1"/>
</dbReference>
<dbReference type="NCBIfam" id="NF037995">
    <property type="entry name" value="TRAP_S1"/>
    <property type="match status" value="1"/>
</dbReference>
<organism evidence="5 6">
    <name type="scientific">Anaerotruncus colihominis</name>
    <dbReference type="NCBI Taxonomy" id="169435"/>
    <lineage>
        <taxon>Bacteria</taxon>
        <taxon>Bacillati</taxon>
        <taxon>Bacillota</taxon>
        <taxon>Clostridia</taxon>
        <taxon>Eubacteriales</taxon>
        <taxon>Oscillospiraceae</taxon>
        <taxon>Anaerotruncus</taxon>
    </lineage>
</organism>
<dbReference type="RefSeq" id="WP_055244389.1">
    <property type="nucleotide sequence ID" value="NZ_CABIWA010000007.1"/>
</dbReference>
<dbReference type="PROSITE" id="PS51257">
    <property type="entry name" value="PROKAR_LIPOPROTEIN"/>
    <property type="match status" value="1"/>
</dbReference>
<dbReference type="Pfam" id="PF03480">
    <property type="entry name" value="DctP"/>
    <property type="match status" value="1"/>
</dbReference>
<reference evidence="5 6" key="1">
    <citation type="submission" date="2015-09" db="EMBL/GenBank/DDBJ databases">
        <authorList>
            <consortium name="Pathogen Informatics"/>
        </authorList>
    </citation>
    <scope>NUCLEOTIDE SEQUENCE [LARGE SCALE GENOMIC DNA]</scope>
    <source>
        <strain evidence="5 6">2789STDY5834939</strain>
    </source>
</reference>
<feature type="signal peptide" evidence="4">
    <location>
        <begin position="1"/>
        <end position="21"/>
    </location>
</feature>
<dbReference type="Gene3D" id="3.40.190.170">
    <property type="entry name" value="Bacterial extracellular solute-binding protein, family 7"/>
    <property type="match status" value="1"/>
</dbReference>
<dbReference type="InterPro" id="IPR038404">
    <property type="entry name" value="TRAP_DctP_sf"/>
</dbReference>
<evidence type="ECO:0000313" key="6">
    <source>
        <dbReference type="Proteomes" id="UP000095765"/>
    </source>
</evidence>
<evidence type="ECO:0000256" key="3">
    <source>
        <dbReference type="ARBA" id="ARBA00022729"/>
    </source>
</evidence>
<dbReference type="EMBL" id="CZBE01000005">
    <property type="protein sequence ID" value="CUP48588.1"/>
    <property type="molecule type" value="Genomic_DNA"/>
</dbReference>
<dbReference type="InterPro" id="IPR018389">
    <property type="entry name" value="DctP_fam"/>
</dbReference>
<keyword evidence="5" id="KW-0675">Receptor</keyword>
<dbReference type="InterPro" id="IPR004682">
    <property type="entry name" value="TRAP_DctP"/>
</dbReference>
<accession>A0A174NPJ8</accession>
<evidence type="ECO:0000256" key="2">
    <source>
        <dbReference type="ARBA" id="ARBA00022448"/>
    </source>
</evidence>
<name>A0A174NPJ8_9FIRM</name>
<evidence type="ECO:0000313" key="5">
    <source>
        <dbReference type="EMBL" id="CUP48588.1"/>
    </source>
</evidence>
<feature type="chain" id="PRO_5039016245" evidence="4">
    <location>
        <begin position="22"/>
        <end position="352"/>
    </location>
</feature>
<dbReference type="GO" id="GO:0030288">
    <property type="term" value="C:outer membrane-bounded periplasmic space"/>
    <property type="evidence" value="ECO:0007669"/>
    <property type="project" value="InterPro"/>
</dbReference>
<keyword evidence="3 4" id="KW-0732">Signal</keyword>
<dbReference type="PANTHER" id="PTHR33376">
    <property type="match status" value="1"/>
</dbReference>
<dbReference type="AlphaFoldDB" id="A0A174NPJ8"/>
<evidence type="ECO:0000256" key="4">
    <source>
        <dbReference type="SAM" id="SignalP"/>
    </source>
</evidence>
<dbReference type="PIRSF" id="PIRSF006470">
    <property type="entry name" value="DctB"/>
    <property type="match status" value="1"/>
</dbReference>
<dbReference type="PANTHER" id="PTHR33376:SF7">
    <property type="entry name" value="C4-DICARBOXYLATE-BINDING PROTEIN DCTB"/>
    <property type="match status" value="1"/>
</dbReference>
<protein>
    <submittedName>
        <fullName evidence="5">Extracytoplasmic solute receptor protein yiaO</fullName>
    </submittedName>
</protein>
<dbReference type="GO" id="GO:0055085">
    <property type="term" value="P:transmembrane transport"/>
    <property type="evidence" value="ECO:0007669"/>
    <property type="project" value="InterPro"/>
</dbReference>
<evidence type="ECO:0000256" key="1">
    <source>
        <dbReference type="ARBA" id="ARBA00009023"/>
    </source>
</evidence>